<dbReference type="Pfam" id="PF00291">
    <property type="entry name" value="PALP"/>
    <property type="match status" value="1"/>
</dbReference>
<name>A0A6J4VBC1_9BACT</name>
<evidence type="ECO:0000259" key="5">
    <source>
        <dbReference type="Pfam" id="PF00291"/>
    </source>
</evidence>
<dbReference type="InterPro" id="IPR001926">
    <property type="entry name" value="TrpB-like_PALP"/>
</dbReference>
<feature type="domain" description="Tryptophan synthase beta chain-like PALP" evidence="5">
    <location>
        <begin position="19"/>
        <end position="308"/>
    </location>
</feature>
<gene>
    <name evidence="6" type="ORF">AVDCRST_MAG19-3170</name>
</gene>
<organism evidence="6">
    <name type="scientific">uncultured Thermomicrobiales bacterium</name>
    <dbReference type="NCBI Taxonomy" id="1645740"/>
    <lineage>
        <taxon>Bacteria</taxon>
        <taxon>Pseudomonadati</taxon>
        <taxon>Thermomicrobiota</taxon>
        <taxon>Thermomicrobia</taxon>
        <taxon>Thermomicrobiales</taxon>
        <taxon>environmental samples</taxon>
    </lineage>
</organism>
<dbReference type="InterPro" id="IPR050147">
    <property type="entry name" value="Ser/Thr_Dehydratase"/>
</dbReference>
<dbReference type="Gene3D" id="3.40.50.1100">
    <property type="match status" value="2"/>
</dbReference>
<dbReference type="PANTHER" id="PTHR48078">
    <property type="entry name" value="THREONINE DEHYDRATASE, MITOCHONDRIAL-RELATED"/>
    <property type="match status" value="1"/>
</dbReference>
<dbReference type="CDD" id="cd01562">
    <property type="entry name" value="Thr-dehyd"/>
    <property type="match status" value="1"/>
</dbReference>
<dbReference type="GO" id="GO:0006567">
    <property type="term" value="P:L-threonine catabolic process"/>
    <property type="evidence" value="ECO:0007669"/>
    <property type="project" value="TreeGrafter"/>
</dbReference>
<comment type="cofactor">
    <cofactor evidence="1">
        <name>pyridoxal 5'-phosphate</name>
        <dbReference type="ChEBI" id="CHEBI:597326"/>
    </cofactor>
</comment>
<dbReference type="PROSITE" id="PS00165">
    <property type="entry name" value="DEHYDRATASE_SER_THR"/>
    <property type="match status" value="1"/>
</dbReference>
<accession>A0A6J4VBC1</accession>
<proteinExistence type="inferred from homology"/>
<dbReference type="PANTHER" id="PTHR48078:SF6">
    <property type="entry name" value="L-THREONINE DEHYDRATASE CATABOLIC TDCB"/>
    <property type="match status" value="1"/>
</dbReference>
<dbReference type="AlphaFoldDB" id="A0A6J4VBC1"/>
<evidence type="ECO:0000256" key="1">
    <source>
        <dbReference type="ARBA" id="ARBA00001933"/>
    </source>
</evidence>
<reference evidence="6" key="1">
    <citation type="submission" date="2020-02" db="EMBL/GenBank/DDBJ databases">
        <authorList>
            <person name="Meier V. D."/>
        </authorList>
    </citation>
    <scope>NUCLEOTIDE SEQUENCE</scope>
    <source>
        <strain evidence="6">AVDCRST_MAG19</strain>
    </source>
</reference>
<evidence type="ECO:0000256" key="4">
    <source>
        <dbReference type="ARBA" id="ARBA00023239"/>
    </source>
</evidence>
<keyword evidence="3" id="KW-0663">Pyridoxal phosphate</keyword>
<dbReference type="EMBL" id="CADCWL010000168">
    <property type="protein sequence ID" value="CAA9574493.1"/>
    <property type="molecule type" value="Genomic_DNA"/>
</dbReference>
<dbReference type="GO" id="GO:0006565">
    <property type="term" value="P:L-serine catabolic process"/>
    <property type="evidence" value="ECO:0007669"/>
    <property type="project" value="TreeGrafter"/>
</dbReference>
<evidence type="ECO:0000313" key="6">
    <source>
        <dbReference type="EMBL" id="CAA9574493.1"/>
    </source>
</evidence>
<dbReference type="EC" id="4.3.1.17" evidence="6"/>
<dbReference type="InterPro" id="IPR000634">
    <property type="entry name" value="Ser/Thr_deHydtase_PyrdxlP-BS"/>
</dbReference>
<keyword evidence="4 6" id="KW-0456">Lyase</keyword>
<dbReference type="GO" id="GO:0004794">
    <property type="term" value="F:threonine deaminase activity"/>
    <property type="evidence" value="ECO:0007669"/>
    <property type="project" value="UniProtKB-EC"/>
</dbReference>
<dbReference type="InterPro" id="IPR036052">
    <property type="entry name" value="TrpB-like_PALP_sf"/>
</dbReference>
<dbReference type="FunFam" id="3.40.50.1100:FF:000005">
    <property type="entry name" value="Threonine dehydratase catabolic"/>
    <property type="match status" value="1"/>
</dbReference>
<evidence type="ECO:0000256" key="2">
    <source>
        <dbReference type="ARBA" id="ARBA00010869"/>
    </source>
</evidence>
<dbReference type="SUPFAM" id="SSF53686">
    <property type="entry name" value="Tryptophan synthase beta subunit-like PLP-dependent enzymes"/>
    <property type="match status" value="1"/>
</dbReference>
<comment type="similarity">
    <text evidence="2">Belongs to the serine/threonine dehydratase family.</text>
</comment>
<dbReference type="GO" id="GO:0009097">
    <property type="term" value="P:isoleucine biosynthetic process"/>
    <property type="evidence" value="ECO:0007669"/>
    <property type="project" value="TreeGrafter"/>
</dbReference>
<evidence type="ECO:0000256" key="3">
    <source>
        <dbReference type="ARBA" id="ARBA00022898"/>
    </source>
</evidence>
<dbReference type="GO" id="GO:0003941">
    <property type="term" value="F:L-serine ammonia-lyase activity"/>
    <property type="evidence" value="ECO:0007669"/>
    <property type="project" value="UniProtKB-EC"/>
</dbReference>
<protein>
    <submittedName>
        <fullName evidence="6">Threonine dehydratase, catabolic @ L-serine dehydratase, (PLP)-dependent</fullName>
        <ecNumber evidence="6">4.3.1.17</ecNumber>
        <ecNumber evidence="6">4.3.1.19</ecNumber>
    </submittedName>
</protein>
<dbReference type="GO" id="GO:0030170">
    <property type="term" value="F:pyridoxal phosphate binding"/>
    <property type="evidence" value="ECO:0007669"/>
    <property type="project" value="InterPro"/>
</dbReference>
<dbReference type="EC" id="4.3.1.19" evidence="6"/>
<sequence length="324" mass="32187">MISSPVALHDVVRAAARIAPFVRRTPLERSVPLSAELGIDVWLKLECWQRTGSFKLRGALNRLLTLSEEARARGVATCSAGNHGLGVAEASWLTGVPATVVVPGNVSSAKLAGLRLSGAEVLIVGADYDEAEARAPEIAASLGLTFVSPYDDPAVVAGAGTVTLEILEELPEAGTLVVPIGGGGLAAGAAVVAGTVAPGLRLVGAQAAASPAMHAALAAGRLVPVADRPTLADGLAGNVAAGSMTFPLVRDAFAAIALVDEAAIGGAMLTLLDRHRVVVEGSGAVGLAALRSGALSGSSEPVVLLVSGGNVATDVLSGLLCAGS</sequence>